<protein>
    <recommendedName>
        <fullName evidence="4">ThiF family protein</fullName>
    </recommendedName>
</protein>
<name>A0A1H2D2Z8_9ACTN</name>
<dbReference type="AlphaFoldDB" id="A0A1H2D2Z8"/>
<dbReference type="STRING" id="113562.SAMN04489716_7747"/>
<evidence type="ECO:0008006" key="4">
    <source>
        <dbReference type="Google" id="ProtNLM"/>
    </source>
</evidence>
<dbReference type="EMBL" id="LT629758">
    <property type="protein sequence ID" value="SDT76842.1"/>
    <property type="molecule type" value="Genomic_DNA"/>
</dbReference>
<feature type="compositionally biased region" description="Polar residues" evidence="1">
    <location>
        <begin position="370"/>
        <end position="381"/>
    </location>
</feature>
<evidence type="ECO:0000313" key="3">
    <source>
        <dbReference type="Proteomes" id="UP000198688"/>
    </source>
</evidence>
<dbReference type="GO" id="GO:0008641">
    <property type="term" value="F:ubiquitin-like modifier activating enzyme activity"/>
    <property type="evidence" value="ECO:0007669"/>
    <property type="project" value="InterPro"/>
</dbReference>
<feature type="region of interest" description="Disordered" evidence="1">
    <location>
        <begin position="361"/>
        <end position="381"/>
    </location>
</feature>
<organism evidence="2 3">
    <name type="scientific">Actinoplanes derwentensis</name>
    <dbReference type="NCBI Taxonomy" id="113562"/>
    <lineage>
        <taxon>Bacteria</taxon>
        <taxon>Bacillati</taxon>
        <taxon>Actinomycetota</taxon>
        <taxon>Actinomycetes</taxon>
        <taxon>Micromonosporales</taxon>
        <taxon>Micromonosporaceae</taxon>
        <taxon>Actinoplanes</taxon>
    </lineage>
</organism>
<dbReference type="Gene3D" id="3.40.50.720">
    <property type="entry name" value="NAD(P)-binding Rossmann-like Domain"/>
    <property type="match status" value="1"/>
</dbReference>
<keyword evidence="3" id="KW-1185">Reference proteome</keyword>
<proteinExistence type="predicted"/>
<dbReference type="SUPFAM" id="SSF69572">
    <property type="entry name" value="Activating enzymes of the ubiquitin-like proteins"/>
    <property type="match status" value="1"/>
</dbReference>
<reference evidence="2 3" key="1">
    <citation type="submission" date="2016-10" db="EMBL/GenBank/DDBJ databases">
        <authorList>
            <person name="de Groot N.N."/>
        </authorList>
    </citation>
    <scope>NUCLEOTIDE SEQUENCE [LARGE SCALE GENOMIC DNA]</scope>
    <source>
        <strain evidence="2 3">DSM 43941</strain>
    </source>
</reference>
<dbReference type="InterPro" id="IPR035985">
    <property type="entry name" value="Ubiquitin-activating_enz"/>
</dbReference>
<sequence length="381" mass="39472">MDNIIAAHLRGDTLSNMNRTPLPRPTLIPGLARVWRDPGELQLGLGPGHAVLLQLPDPRAAGVLDLLDGRSPERLILTRAAQRGIPPDEALALIDLLRRAGLVMPAAALLPPAMPADTRQRLTCEAAALALGSAGPADPSPAHVLRRRRSARVVVTGRGRLGAPIAVALAEAGVGHVHPDLSGAVGAAEITGSPFGPGDVGSPRRTAVEAAVLRVAPGTAVHPVRQSPASLVIQLTHDEPPALVAAGHASRRQPHLAAVLRDGVAVVGPLVPATGAPCLNCLDLHRRARDEGWAGAVGLMTDAAEPGAVTTLLAATAYATAQALAFLDGTTPETLGAAVEISAPGRFRRRTWPAHPDCACRRRRHGPTFTGPSPHNYQTTS</sequence>
<evidence type="ECO:0000256" key="1">
    <source>
        <dbReference type="SAM" id="MobiDB-lite"/>
    </source>
</evidence>
<dbReference type="Proteomes" id="UP000198688">
    <property type="component" value="Chromosome I"/>
</dbReference>
<accession>A0A1H2D2Z8</accession>
<gene>
    <name evidence="2" type="ORF">SAMN04489716_7747</name>
</gene>
<evidence type="ECO:0000313" key="2">
    <source>
        <dbReference type="EMBL" id="SDT76842.1"/>
    </source>
</evidence>